<dbReference type="CDD" id="cd14789">
    <property type="entry name" value="Tiki"/>
    <property type="match status" value="1"/>
</dbReference>
<dbReference type="Pfam" id="PF01963">
    <property type="entry name" value="TraB_PrgY_gumN"/>
    <property type="match status" value="1"/>
</dbReference>
<dbReference type="InterPro" id="IPR002816">
    <property type="entry name" value="TraB/PrgY/GumN_fam"/>
</dbReference>
<dbReference type="EMBL" id="CP006773">
    <property type="protein sequence ID" value="AHD00140.1"/>
    <property type="molecule type" value="Genomic_DNA"/>
</dbReference>
<dbReference type="RefSeq" id="WP_024089267.1">
    <property type="nucleotide sequence ID" value="NC_023135.1"/>
</dbReference>
<proteinExistence type="predicted"/>
<dbReference type="AlphaFoldDB" id="V9VS25"/>
<accession>V9VS25</accession>
<organism evidence="1 2">
    <name type="scientific">Leisingera methylohalidivorans DSM 14336</name>
    <dbReference type="NCBI Taxonomy" id="999552"/>
    <lineage>
        <taxon>Bacteria</taxon>
        <taxon>Pseudomonadati</taxon>
        <taxon>Pseudomonadota</taxon>
        <taxon>Alphaproteobacteria</taxon>
        <taxon>Rhodobacterales</taxon>
        <taxon>Roseobacteraceae</taxon>
        <taxon>Leisingera</taxon>
    </lineage>
</organism>
<dbReference type="KEGG" id="lmd:METH_04880"/>
<keyword evidence="2" id="KW-1185">Reference proteome</keyword>
<protein>
    <submittedName>
        <fullName evidence="1">Conjugative transfer protein GumN</fullName>
    </submittedName>
</protein>
<dbReference type="STRING" id="999552.METH_04880"/>
<dbReference type="Proteomes" id="UP000018780">
    <property type="component" value="Chromosome"/>
</dbReference>
<name>V9VS25_9RHOB</name>
<evidence type="ECO:0000313" key="1">
    <source>
        <dbReference type="EMBL" id="AHD00140.1"/>
    </source>
</evidence>
<dbReference type="InterPro" id="IPR047111">
    <property type="entry name" value="YbaP-like"/>
</dbReference>
<dbReference type="PANTHER" id="PTHR40590">
    <property type="entry name" value="CYTOPLASMIC PROTEIN-RELATED"/>
    <property type="match status" value="1"/>
</dbReference>
<sequence length="348" mass="38406">MMKRISLARALTLGPKPGPALGLILGLTLGLALQAPAADAACRGIDYRDHLPAATEARLAREMAATPFSRGNHWVATKANRTIHVIGTMHGGDARMARVMRTLRPVLAAAGAIYLETSDTGLQRLDRMPDALARSFLLPQGQELRQLLPRDAWERFLLTARLSGVDPDTMNRMQPWAISMFVVQSGCRPYGFGLRRGLDDRISDFARRKRIPLGALETPEQALAAIAGLPLSDQARMLALELELVQSGKPEDATPVEAYFDQSVWTSFVLAPWISAQYSSFSGAETARLWRQYNRRVLDQRNQRWMKPILAARQDRIVAAVGAAHLPGENGVLNLLKAKGFKLTRAPW</sequence>
<dbReference type="PANTHER" id="PTHR40590:SF1">
    <property type="entry name" value="CYTOPLASMIC PROTEIN"/>
    <property type="match status" value="1"/>
</dbReference>
<reference evidence="1 2" key="1">
    <citation type="submission" date="2013-09" db="EMBL/GenBank/DDBJ databases">
        <authorList>
            <consortium name="DOE Joint Genome Institute"/>
            <person name="Klenk H.-P."/>
            <person name="Huntemann M."/>
            <person name="Han J."/>
            <person name="Chen A."/>
            <person name="Kyrpides N."/>
            <person name="Mavromatis K."/>
            <person name="Markowitz V."/>
            <person name="Palaniappan K."/>
            <person name="Ivanova N."/>
            <person name="Schaumberg A."/>
            <person name="Pati A."/>
            <person name="Liolios K."/>
            <person name="Nordberg H.P."/>
            <person name="Cantor M.N."/>
            <person name="Hua S.X."/>
            <person name="Woyke T."/>
        </authorList>
    </citation>
    <scope>NUCLEOTIDE SEQUENCE [LARGE SCALE GENOMIC DNA]</scope>
    <source>
        <strain evidence="1 2">DSM 14336</strain>
    </source>
</reference>
<dbReference type="PATRIC" id="fig|999552.6.peg.973"/>
<evidence type="ECO:0000313" key="2">
    <source>
        <dbReference type="Proteomes" id="UP000018780"/>
    </source>
</evidence>
<dbReference type="HOGENOM" id="CLU_057525_1_0_5"/>
<gene>
    <name evidence="1" type="ORF">METH_04880</name>
</gene>